<reference evidence="7 8" key="1">
    <citation type="submission" date="2020-08" db="EMBL/GenBank/DDBJ databases">
        <title>Genomic Encyclopedia of Type Strains, Phase IV (KMG-IV): sequencing the most valuable type-strain genomes for metagenomic binning, comparative biology and taxonomic classification.</title>
        <authorList>
            <person name="Goeker M."/>
        </authorList>
    </citation>
    <scope>NUCLEOTIDE SEQUENCE [LARGE SCALE GENOMIC DNA]</scope>
    <source>
        <strain evidence="7 8">DSM 102983</strain>
    </source>
</reference>
<keyword evidence="7" id="KW-0413">Isomerase</keyword>
<dbReference type="Pfam" id="PF08534">
    <property type="entry name" value="Redoxin"/>
    <property type="match status" value="1"/>
</dbReference>
<keyword evidence="4" id="KW-0676">Redox-active center</keyword>
<evidence type="ECO:0000256" key="2">
    <source>
        <dbReference type="ARBA" id="ARBA00022748"/>
    </source>
</evidence>
<evidence type="ECO:0000313" key="7">
    <source>
        <dbReference type="EMBL" id="MBB4620391.1"/>
    </source>
</evidence>
<dbReference type="InterPro" id="IPR013740">
    <property type="entry name" value="Redoxin"/>
</dbReference>
<evidence type="ECO:0000256" key="1">
    <source>
        <dbReference type="ARBA" id="ARBA00004196"/>
    </source>
</evidence>
<dbReference type="EMBL" id="JACHOC010000001">
    <property type="protein sequence ID" value="MBB4620391.1"/>
    <property type="molecule type" value="Genomic_DNA"/>
</dbReference>
<comment type="subcellular location">
    <subcellularLocation>
        <location evidence="1">Cell envelope</location>
    </subcellularLocation>
</comment>
<dbReference type="InterPro" id="IPR036249">
    <property type="entry name" value="Thioredoxin-like_sf"/>
</dbReference>
<evidence type="ECO:0000256" key="3">
    <source>
        <dbReference type="ARBA" id="ARBA00023157"/>
    </source>
</evidence>
<dbReference type="InterPro" id="IPR050553">
    <property type="entry name" value="Thioredoxin_ResA/DsbE_sf"/>
</dbReference>
<dbReference type="PROSITE" id="PS51352">
    <property type="entry name" value="THIOREDOXIN_2"/>
    <property type="match status" value="1"/>
</dbReference>
<dbReference type="Proteomes" id="UP000533637">
    <property type="component" value="Unassembled WGS sequence"/>
</dbReference>
<feature type="chain" id="PRO_5045674805" evidence="5">
    <location>
        <begin position="20"/>
        <end position="646"/>
    </location>
</feature>
<keyword evidence="8" id="KW-1185">Reference proteome</keyword>
<keyword evidence="2" id="KW-0201">Cytochrome c-type biogenesis</keyword>
<dbReference type="PANTHER" id="PTHR42852:SF6">
    <property type="entry name" value="THIOL:DISULFIDE INTERCHANGE PROTEIN DSBE"/>
    <property type="match status" value="1"/>
</dbReference>
<evidence type="ECO:0000256" key="4">
    <source>
        <dbReference type="ARBA" id="ARBA00023284"/>
    </source>
</evidence>
<evidence type="ECO:0000256" key="5">
    <source>
        <dbReference type="SAM" id="SignalP"/>
    </source>
</evidence>
<dbReference type="Gene3D" id="3.40.30.10">
    <property type="entry name" value="Glutaredoxin"/>
    <property type="match status" value="1"/>
</dbReference>
<proteinExistence type="predicted"/>
<protein>
    <submittedName>
        <fullName evidence="7">Thiol-disulfide isomerase/thioredoxin</fullName>
    </submittedName>
</protein>
<evidence type="ECO:0000313" key="8">
    <source>
        <dbReference type="Proteomes" id="UP000533637"/>
    </source>
</evidence>
<dbReference type="InterPro" id="IPR013766">
    <property type="entry name" value="Thioredoxin_domain"/>
</dbReference>
<accession>A0ABR6KFW4</accession>
<dbReference type="SUPFAM" id="SSF52833">
    <property type="entry name" value="Thioredoxin-like"/>
    <property type="match status" value="1"/>
</dbReference>
<name>A0ABR6KFW4_9BACT</name>
<feature type="domain" description="Thioredoxin" evidence="6">
    <location>
        <begin position="453"/>
        <end position="645"/>
    </location>
</feature>
<dbReference type="RefSeq" id="WP_122373743.1">
    <property type="nucleotide sequence ID" value="NZ_BMPB01000006.1"/>
</dbReference>
<dbReference type="PANTHER" id="PTHR42852">
    <property type="entry name" value="THIOL:DISULFIDE INTERCHANGE PROTEIN DSBE"/>
    <property type="match status" value="1"/>
</dbReference>
<keyword evidence="3" id="KW-1015">Disulfide bond</keyword>
<organism evidence="7 8">
    <name type="scientific">Parabacteroides faecis</name>
    <dbReference type="NCBI Taxonomy" id="1217282"/>
    <lineage>
        <taxon>Bacteria</taxon>
        <taxon>Pseudomonadati</taxon>
        <taxon>Bacteroidota</taxon>
        <taxon>Bacteroidia</taxon>
        <taxon>Bacteroidales</taxon>
        <taxon>Tannerellaceae</taxon>
        <taxon>Parabacteroides</taxon>
    </lineage>
</organism>
<dbReference type="GO" id="GO:0016853">
    <property type="term" value="F:isomerase activity"/>
    <property type="evidence" value="ECO:0007669"/>
    <property type="project" value="UniProtKB-KW"/>
</dbReference>
<evidence type="ECO:0000259" key="6">
    <source>
        <dbReference type="PROSITE" id="PS51352"/>
    </source>
</evidence>
<feature type="signal peptide" evidence="5">
    <location>
        <begin position="1"/>
        <end position="19"/>
    </location>
</feature>
<sequence length="646" mass="72680">MKQLFLSFIVLFCCTIVQAKERVIELPAFDAWSSTSLEVQKVVLNDTATIVYIDAFYRPHNWIKIATGSYLQADGKKYEILSGVGMELDKEIWMPESGTYSFQMIFPPLPENTKTVDFSEGDVEGGFSIWGIHLDGKPASSSLAGKKNPKETPVLETPELKAGIATLKGHIAGYRPEMKLAGSTWTFNPITGNTDENSIKVDAQGNFKLELPLNHISIVGISANFMQAQVYLKPGETTTVEINFPEICRAQSKLQKDKPSLGEKYYFSGGLAALNNEICNGPLRALPVGINSQADYEQMFKDVAAMNIDQYKQYWLNRREKGIKELDKYPEISDAYRKILLMNADMETAQQLMGTYILEYAYRQINNIPRDSAATGFVQPEITAAYYDFIPEFIPNSPVALYCSDLTYIIRSLQYANLSGKPLPKDIKELPDNTADIAKLMGTNEGFLFDLIAAQKLALPIQEFQPLTDDQLAEADKISPVIKNILTDMNNRLKLTIEENKKKSGYVVDRVNTADIPAEELFNAITTPYRGKVVFVDFWATWCGPCRMAMKQTEPVKKDYEGKDVVFLYLAAENSPKGAWEQMIPDIKGEHYRVTGEQWEYWGKKFGIQGVPSYMVVAKDGTPVHFQVGFMGVDKMKEMIDKELDK</sequence>
<keyword evidence="5" id="KW-0732">Signal</keyword>
<dbReference type="CDD" id="cd02966">
    <property type="entry name" value="TlpA_like_family"/>
    <property type="match status" value="1"/>
</dbReference>
<comment type="caution">
    <text evidence="7">The sequence shown here is derived from an EMBL/GenBank/DDBJ whole genome shotgun (WGS) entry which is preliminary data.</text>
</comment>
<gene>
    <name evidence="7" type="ORF">GGQ57_000265</name>
</gene>